<dbReference type="InterPro" id="IPR028098">
    <property type="entry name" value="Glyco_trans_4-like_N"/>
</dbReference>
<dbReference type="Gene3D" id="3.40.50.2000">
    <property type="entry name" value="Glycogen Phosphorylase B"/>
    <property type="match status" value="2"/>
</dbReference>
<feature type="domain" description="Glycosyl transferase family 1" evidence="1">
    <location>
        <begin position="199"/>
        <end position="370"/>
    </location>
</feature>
<name>A0A398CZQ6_9BACT</name>
<evidence type="ECO:0000313" key="3">
    <source>
        <dbReference type="EMBL" id="RIE07050.1"/>
    </source>
</evidence>
<dbReference type="AlphaFoldDB" id="A0A398CZQ6"/>
<dbReference type="InterPro" id="IPR001296">
    <property type="entry name" value="Glyco_trans_1"/>
</dbReference>
<sequence length="405" mass="44482">MVNDNSRSHLPDGKLRILEVCAVDFTAVKMLAPLMRRLDAEGYAVEFACSAGAGSSRLEQEGFRHWAVSLGRGMNPVRHVRGIWQLYRLFCHEHFDIVHSHTPGASLDACIAAGLAYVPIVLYTIHGFHFDEFSGAKKTRLFVWLERLKCRSCTMVFSQSAEDTATAVQLGIVPADHIETIGNGVDTGLLRPPVPEERSAAREALQIPEGAFAVTIVARLSREKGWTDLFAALPDVLTALPNALLVAVSSSVPDEPYPLDTQQLLAQLPSAEMKERVRFVSCSPRQLLWGSDLFVLPSYREGMPRSVLEAMACGLPVVATNIRGSREEVVHGETGYLVPIRDPQALGEAIVSLAHDSELRNRMGRAGRKRAEERFDEDRVLDLEAARFAGFQSVCDDSHGGGAIR</sequence>
<feature type="domain" description="Glycosyltransferase subfamily 4-like N-terminal" evidence="2">
    <location>
        <begin position="34"/>
        <end position="187"/>
    </location>
</feature>
<keyword evidence="5" id="KW-1185">Reference proteome</keyword>
<dbReference type="EMBL" id="QXIT01000136">
    <property type="protein sequence ID" value="RIE07050.1"/>
    <property type="molecule type" value="Genomic_DNA"/>
</dbReference>
<accession>A0A398CXS6</accession>
<gene>
    <name evidence="4" type="ORF">SMC5_08610</name>
    <name evidence="3" type="ORF">SMC6_07685</name>
</gene>
<keyword evidence="4" id="KW-0808">Transferase</keyword>
<evidence type="ECO:0000313" key="5">
    <source>
        <dbReference type="Proteomes" id="UP000266260"/>
    </source>
</evidence>
<dbReference type="PANTHER" id="PTHR12526:SF636">
    <property type="entry name" value="BLL3647 PROTEIN"/>
    <property type="match status" value="1"/>
</dbReference>
<dbReference type="CDD" id="cd03808">
    <property type="entry name" value="GT4_CapM-like"/>
    <property type="match status" value="1"/>
</dbReference>
<accession>A0A398CZQ6</accession>
<dbReference type="GO" id="GO:0016757">
    <property type="term" value="F:glycosyltransferase activity"/>
    <property type="evidence" value="ECO:0007669"/>
    <property type="project" value="InterPro"/>
</dbReference>
<comment type="caution">
    <text evidence="4">The sequence shown here is derived from an EMBL/GenBank/DDBJ whole genome shotgun (WGS) entry which is preliminary data.</text>
</comment>
<dbReference type="PANTHER" id="PTHR12526">
    <property type="entry name" value="GLYCOSYLTRANSFERASE"/>
    <property type="match status" value="1"/>
</dbReference>
<organism evidence="4 6">
    <name type="scientific">Candidatus Cryosericum odellii</name>
    <dbReference type="NCBI Taxonomy" id="2290917"/>
    <lineage>
        <taxon>Bacteria</taxon>
        <taxon>Pseudomonadati</taxon>
        <taxon>Caldisericota/Cryosericota group</taxon>
        <taxon>Candidatus Cryosericota</taxon>
        <taxon>Candidatus Cryosericia</taxon>
        <taxon>Candidatus Cryosericales</taxon>
        <taxon>Candidatus Cryosericaceae</taxon>
        <taxon>Candidatus Cryosericum</taxon>
    </lineage>
</organism>
<dbReference type="EMBL" id="QXIU01000211">
    <property type="protein sequence ID" value="RIE08033.1"/>
    <property type="molecule type" value="Genomic_DNA"/>
</dbReference>
<evidence type="ECO:0000313" key="6">
    <source>
        <dbReference type="Proteomes" id="UP000266489"/>
    </source>
</evidence>
<evidence type="ECO:0000313" key="4">
    <source>
        <dbReference type="EMBL" id="RIE08033.1"/>
    </source>
</evidence>
<dbReference type="Proteomes" id="UP000266260">
    <property type="component" value="Unassembled WGS sequence"/>
</dbReference>
<evidence type="ECO:0000259" key="1">
    <source>
        <dbReference type="Pfam" id="PF00534"/>
    </source>
</evidence>
<dbReference type="Pfam" id="PF00534">
    <property type="entry name" value="Glycos_transf_1"/>
    <property type="match status" value="1"/>
</dbReference>
<dbReference type="SUPFAM" id="SSF53756">
    <property type="entry name" value="UDP-Glycosyltransferase/glycogen phosphorylase"/>
    <property type="match status" value="1"/>
</dbReference>
<protein>
    <submittedName>
        <fullName evidence="4">Glycosyltransferase family 1 protein</fullName>
    </submittedName>
</protein>
<dbReference type="Pfam" id="PF13439">
    <property type="entry name" value="Glyco_transf_4"/>
    <property type="match status" value="1"/>
</dbReference>
<proteinExistence type="predicted"/>
<dbReference type="OrthoDB" id="9806653at2"/>
<dbReference type="Proteomes" id="UP000266489">
    <property type="component" value="Unassembled WGS sequence"/>
</dbReference>
<evidence type="ECO:0000259" key="2">
    <source>
        <dbReference type="Pfam" id="PF13439"/>
    </source>
</evidence>
<reference evidence="5 6" key="1">
    <citation type="submission" date="2018-09" db="EMBL/GenBank/DDBJ databases">
        <title>Discovery and Ecogenomic Context for Candidatus Cryosericales, a Global Caldiserica Order Active in Thawing Permafrost.</title>
        <authorList>
            <person name="Martinez M.A."/>
            <person name="Woodcroft B.J."/>
            <person name="Ignacio Espinoza J.C."/>
            <person name="Zayed A."/>
            <person name="Singleton C.M."/>
            <person name="Boyd J."/>
            <person name="Li Y.-F."/>
            <person name="Purvine S."/>
            <person name="Maughan H."/>
            <person name="Hodgkins S.B."/>
            <person name="Anderson D."/>
            <person name="Sederholm M."/>
            <person name="Temperton B."/>
            <person name="Saleska S.R."/>
            <person name="Tyson G.W."/>
            <person name="Rich V.I."/>
        </authorList>
    </citation>
    <scope>NUCLEOTIDE SEQUENCE [LARGE SCALE GENOMIC DNA]</scope>
    <source>
        <strain evidence="4 6">SMC5</strain>
        <strain evidence="3 5">SMC6</strain>
    </source>
</reference>
<dbReference type="RefSeq" id="WP_119120379.1">
    <property type="nucleotide sequence ID" value="NZ_QXIT01000136.1"/>
</dbReference>